<accession>A0AAE1K494</accession>
<dbReference type="AlphaFoldDB" id="A0AAE1K494"/>
<keyword evidence="2" id="KW-1185">Reference proteome</keyword>
<reference evidence="1" key="1">
    <citation type="submission" date="2023-10" db="EMBL/GenBank/DDBJ databases">
        <title>Genome assemblies of two species of porcelain crab, Petrolisthes cinctipes and Petrolisthes manimaculis (Anomura: Porcellanidae).</title>
        <authorList>
            <person name="Angst P."/>
        </authorList>
    </citation>
    <scope>NUCLEOTIDE SEQUENCE</scope>
    <source>
        <strain evidence="1">PB745_01</strain>
        <tissue evidence="1">Gill</tissue>
    </source>
</reference>
<name>A0AAE1K494_PETCI</name>
<proteinExistence type="predicted"/>
<organism evidence="1 2">
    <name type="scientific">Petrolisthes cinctipes</name>
    <name type="common">Flat porcelain crab</name>
    <dbReference type="NCBI Taxonomy" id="88211"/>
    <lineage>
        <taxon>Eukaryota</taxon>
        <taxon>Metazoa</taxon>
        <taxon>Ecdysozoa</taxon>
        <taxon>Arthropoda</taxon>
        <taxon>Crustacea</taxon>
        <taxon>Multicrustacea</taxon>
        <taxon>Malacostraca</taxon>
        <taxon>Eumalacostraca</taxon>
        <taxon>Eucarida</taxon>
        <taxon>Decapoda</taxon>
        <taxon>Pleocyemata</taxon>
        <taxon>Anomura</taxon>
        <taxon>Galatheoidea</taxon>
        <taxon>Porcellanidae</taxon>
        <taxon>Petrolisthes</taxon>
    </lineage>
</organism>
<dbReference type="EMBL" id="JAWQEG010004277">
    <property type="protein sequence ID" value="KAK3862285.1"/>
    <property type="molecule type" value="Genomic_DNA"/>
</dbReference>
<gene>
    <name evidence="1" type="ORF">Pcinc_031833</name>
</gene>
<protein>
    <submittedName>
        <fullName evidence="1">Uncharacterized protein</fullName>
    </submittedName>
</protein>
<dbReference type="Proteomes" id="UP001286313">
    <property type="component" value="Unassembled WGS sequence"/>
</dbReference>
<evidence type="ECO:0000313" key="1">
    <source>
        <dbReference type="EMBL" id="KAK3862285.1"/>
    </source>
</evidence>
<comment type="caution">
    <text evidence="1">The sequence shown here is derived from an EMBL/GenBank/DDBJ whole genome shotgun (WGS) entry which is preliminary data.</text>
</comment>
<evidence type="ECO:0000313" key="2">
    <source>
        <dbReference type="Proteomes" id="UP001286313"/>
    </source>
</evidence>
<sequence>MPPILEYTLLRTVRGGEKEGRKENALQNSSCWWNKDITSTTITTYTNTTVYYTKKDGEARFGKPRKINKYKK</sequence>